<evidence type="ECO:0000313" key="4">
    <source>
        <dbReference type="Proteomes" id="UP001179363"/>
    </source>
</evidence>
<dbReference type="Proteomes" id="UP001179363">
    <property type="component" value="Unassembled WGS sequence"/>
</dbReference>
<reference evidence="3" key="1">
    <citation type="submission" date="2022-01" db="EMBL/GenBank/DDBJ databases">
        <title>Gillisia lutea sp. nov., isolated from marine plastic residues from the Malvarosa beach (Valencia, Spain).</title>
        <authorList>
            <person name="Vidal-Verdu A."/>
            <person name="Molina-Menor E."/>
            <person name="Satari L."/>
            <person name="Pascual J."/>
            <person name="Pereto J."/>
            <person name="Porcar M."/>
        </authorList>
    </citation>
    <scope>NUCLEOTIDE SEQUENCE</scope>
    <source>
        <strain evidence="3">M10.2A</strain>
    </source>
</reference>
<accession>A0ABS9ED41</accession>
<dbReference type="InterPro" id="IPR019196">
    <property type="entry name" value="ABC_transp_unknown"/>
</dbReference>
<gene>
    <name evidence="3" type="ORF">L1I30_03795</name>
</gene>
<protein>
    <submittedName>
        <fullName evidence="3">Gldg family protein</fullName>
    </submittedName>
</protein>
<dbReference type="RefSeq" id="WP_236132917.1">
    <property type="nucleotide sequence ID" value="NZ_JAKGTH010000006.1"/>
</dbReference>
<feature type="transmembrane region" description="Helical" evidence="1">
    <location>
        <begin position="146"/>
        <end position="168"/>
    </location>
</feature>
<keyword evidence="1" id="KW-0472">Membrane</keyword>
<sequence length="755" mass="84439">MKKIYKIAKLELSILFYSPIAWIVLIIFIVQCGVTFTGLIDVRETSQQLGQNLKGLTVDVFGGNQGFFAAVQNKLYLYIPLLTMGLMSREISSGSIKLLYSSPITNQKIIFGKFLAMMLYGLLLVIILGSIVAAGLISIESLDVKFVLGGVLGLYLLICAYSAIGLFMSSLTSYQVVAAISTLAVLAALNFVGNIGQSIDYVRDITYWISITGRADNFINGLISSKDVIYFLLVIGLFLALTITRLNSGRVSRSGIIKTGKYATFVIAVLLIGYISSLPAFDGYYDTTRFKDRTLTENSQELIKRLDKPVSIDTYVNVINSFSHLGSPKFRIFDLNKFNQYTRFLPDLDIKYTTYYDSTLNARDNTPMTLPERAKRSATAYGFDYDKILSPEELRANVDLRHEENMFVRKVRYGNKETSLRMFYDMLTYPGEAEISAALKRLITSPAVVGVLTGKDERDINKTGDKGYKDIFNSLNSRGSLINQGFDVVEVKINSLSQSSTNLTVLVIADPFGIYSEEEISKINTYIDNGGNLIIAGEPGKQDNFNPLLHQLGLAYTGGTLLQESEDYELDLLQTHITEEATSLDFNLSAKDIISFSGAVGISVNESSQFDIIPVITTEEDKVWNKEGEFDLETDEIKFGKGLDTKTIVPVGMALTRKHSEKQQKIMVFGDADFMSNGELGRFNLRTENYKFIIQMFKWFSGNEYPIDTSRPDPIDNRILLSRSQISWMETFFLGLFPVSIALSGAFLLIRRKRK</sequence>
<feature type="transmembrane region" description="Helical" evidence="1">
    <location>
        <begin position="260"/>
        <end position="281"/>
    </location>
</feature>
<evidence type="ECO:0000256" key="1">
    <source>
        <dbReference type="SAM" id="Phobius"/>
    </source>
</evidence>
<dbReference type="Pfam" id="PF09822">
    <property type="entry name" value="ABC_transp_aux"/>
    <property type="match status" value="1"/>
</dbReference>
<dbReference type="Pfam" id="PF12679">
    <property type="entry name" value="ABC2_membrane_2"/>
    <property type="match status" value="1"/>
</dbReference>
<feature type="transmembrane region" description="Helical" evidence="1">
    <location>
        <begin position="732"/>
        <end position="750"/>
    </location>
</feature>
<feature type="domain" description="ABC-type uncharacterised transport system" evidence="2">
    <location>
        <begin position="448"/>
        <end position="679"/>
    </location>
</feature>
<dbReference type="PANTHER" id="PTHR37305:SF1">
    <property type="entry name" value="MEMBRANE PROTEIN"/>
    <property type="match status" value="1"/>
</dbReference>
<feature type="transmembrane region" description="Helical" evidence="1">
    <location>
        <begin position="174"/>
        <end position="193"/>
    </location>
</feature>
<organism evidence="3 4">
    <name type="scientific">Gillisia lutea</name>
    <dbReference type="NCBI Taxonomy" id="2909668"/>
    <lineage>
        <taxon>Bacteria</taxon>
        <taxon>Pseudomonadati</taxon>
        <taxon>Bacteroidota</taxon>
        <taxon>Flavobacteriia</taxon>
        <taxon>Flavobacteriales</taxon>
        <taxon>Flavobacteriaceae</taxon>
        <taxon>Gillisia</taxon>
    </lineage>
</organism>
<keyword evidence="1" id="KW-0812">Transmembrane</keyword>
<feature type="transmembrane region" description="Helical" evidence="1">
    <location>
        <begin position="117"/>
        <end position="139"/>
    </location>
</feature>
<dbReference type="PANTHER" id="PTHR37305">
    <property type="entry name" value="INTEGRAL MEMBRANE PROTEIN-RELATED"/>
    <property type="match status" value="1"/>
</dbReference>
<evidence type="ECO:0000313" key="3">
    <source>
        <dbReference type="EMBL" id="MCF4100781.1"/>
    </source>
</evidence>
<feature type="transmembrane region" description="Helical" evidence="1">
    <location>
        <begin position="12"/>
        <end position="40"/>
    </location>
</feature>
<dbReference type="EMBL" id="JAKGTH010000006">
    <property type="protein sequence ID" value="MCF4100781.1"/>
    <property type="molecule type" value="Genomic_DNA"/>
</dbReference>
<keyword evidence="1" id="KW-1133">Transmembrane helix</keyword>
<keyword evidence="4" id="KW-1185">Reference proteome</keyword>
<evidence type="ECO:0000259" key="2">
    <source>
        <dbReference type="Pfam" id="PF09822"/>
    </source>
</evidence>
<comment type="caution">
    <text evidence="3">The sequence shown here is derived from an EMBL/GenBank/DDBJ whole genome shotgun (WGS) entry which is preliminary data.</text>
</comment>
<feature type="transmembrane region" description="Helical" evidence="1">
    <location>
        <begin position="229"/>
        <end position="248"/>
    </location>
</feature>
<name>A0ABS9ED41_9FLAO</name>
<proteinExistence type="predicted"/>